<dbReference type="KEGG" id="pif:PITG_22998"/>
<dbReference type="Proteomes" id="UP000006643">
    <property type="component" value="Unassembled WGS sequence"/>
</dbReference>
<feature type="signal peptide" evidence="1">
    <location>
        <begin position="1"/>
        <end position="20"/>
    </location>
</feature>
<evidence type="ECO:0000313" key="3">
    <source>
        <dbReference type="Proteomes" id="UP000006643"/>
    </source>
</evidence>
<reference evidence="3" key="1">
    <citation type="journal article" date="2009" name="Nature">
        <title>Genome sequence and analysis of the Irish potato famine pathogen Phytophthora infestans.</title>
        <authorList>
            <consortium name="The Broad Institute Genome Sequencing Platform"/>
            <person name="Haas B.J."/>
            <person name="Kamoun S."/>
            <person name="Zody M.C."/>
            <person name="Jiang R.H."/>
            <person name="Handsaker R.E."/>
            <person name="Cano L.M."/>
            <person name="Grabherr M."/>
            <person name="Kodira C.D."/>
            <person name="Raffaele S."/>
            <person name="Torto-Alalibo T."/>
            <person name="Bozkurt T.O."/>
            <person name="Ah-Fong A.M."/>
            <person name="Alvarado L."/>
            <person name="Anderson V.L."/>
            <person name="Armstrong M.R."/>
            <person name="Avrova A."/>
            <person name="Baxter L."/>
            <person name="Beynon J."/>
            <person name="Boevink P.C."/>
            <person name="Bollmann S.R."/>
            <person name="Bos J.I."/>
            <person name="Bulone V."/>
            <person name="Cai G."/>
            <person name="Cakir C."/>
            <person name="Carrington J.C."/>
            <person name="Chawner M."/>
            <person name="Conti L."/>
            <person name="Costanzo S."/>
            <person name="Ewan R."/>
            <person name="Fahlgren N."/>
            <person name="Fischbach M.A."/>
            <person name="Fugelstad J."/>
            <person name="Gilroy E.M."/>
            <person name="Gnerre S."/>
            <person name="Green P.J."/>
            <person name="Grenville-Briggs L.J."/>
            <person name="Griffith J."/>
            <person name="Grunwald N.J."/>
            <person name="Horn K."/>
            <person name="Horner N.R."/>
            <person name="Hu C.H."/>
            <person name="Huitema E."/>
            <person name="Jeong D.H."/>
            <person name="Jones A.M."/>
            <person name="Jones J.D."/>
            <person name="Jones R.W."/>
            <person name="Karlsson E.K."/>
            <person name="Kunjeti S.G."/>
            <person name="Lamour K."/>
            <person name="Liu Z."/>
            <person name="Ma L."/>
            <person name="Maclean D."/>
            <person name="Chibucos M.C."/>
            <person name="McDonald H."/>
            <person name="McWalters J."/>
            <person name="Meijer H.J."/>
            <person name="Morgan W."/>
            <person name="Morris P.F."/>
            <person name="Munro C.A."/>
            <person name="O'Neill K."/>
            <person name="Ospina-Giraldo M."/>
            <person name="Pinzon A."/>
            <person name="Pritchard L."/>
            <person name="Ramsahoye B."/>
            <person name="Ren Q."/>
            <person name="Restrepo S."/>
            <person name="Roy S."/>
            <person name="Sadanandom A."/>
            <person name="Savidor A."/>
            <person name="Schornack S."/>
            <person name="Schwartz D.C."/>
            <person name="Schumann U.D."/>
            <person name="Schwessinger B."/>
            <person name="Seyer L."/>
            <person name="Sharpe T."/>
            <person name="Silvar C."/>
            <person name="Song J."/>
            <person name="Studholme D.J."/>
            <person name="Sykes S."/>
            <person name="Thines M."/>
            <person name="van de Vondervoort P.J."/>
            <person name="Phuntumart V."/>
            <person name="Wawra S."/>
            <person name="Weide R."/>
            <person name="Win J."/>
            <person name="Young C."/>
            <person name="Zhou S."/>
            <person name="Fry W."/>
            <person name="Meyers B.C."/>
            <person name="van West P."/>
            <person name="Ristaino J."/>
            <person name="Govers F."/>
            <person name="Birch P.R."/>
            <person name="Whisson S.C."/>
            <person name="Judelson H.S."/>
            <person name="Nusbaum C."/>
        </authorList>
    </citation>
    <scope>NUCLEOTIDE SEQUENCE [LARGE SCALE GENOMIC DNA]</scope>
    <source>
        <strain evidence="3">T30-4</strain>
    </source>
</reference>
<gene>
    <name evidence="2" type="ORF">PITG_22998</name>
</gene>
<evidence type="ECO:0000256" key="1">
    <source>
        <dbReference type="SAM" id="SignalP"/>
    </source>
</evidence>
<name>D0NM10_PHYIT</name>
<dbReference type="HOGENOM" id="CLU_2297170_0_0_1"/>
<dbReference type="InParanoid" id="D0NM10"/>
<dbReference type="EMBL" id="DS028146">
    <property type="protein sequence ID" value="EEY60731.1"/>
    <property type="molecule type" value="Genomic_DNA"/>
</dbReference>
<dbReference type="GeneID" id="9461881"/>
<accession>D0NM10</accession>
<dbReference type="AlphaFoldDB" id="D0NM10"/>
<sequence>MKHFEGFTLLSALTLLVCLAAGSVITTTVTTEKWSNSKALDPVSNAQVGRLLRRHQWPTKDGGSDNSEVRMTGAKLPGVAALDKVAKSGQDLYESQANVHF</sequence>
<organism evidence="2 3">
    <name type="scientific">Phytophthora infestans (strain T30-4)</name>
    <name type="common">Potato late blight agent</name>
    <dbReference type="NCBI Taxonomy" id="403677"/>
    <lineage>
        <taxon>Eukaryota</taxon>
        <taxon>Sar</taxon>
        <taxon>Stramenopiles</taxon>
        <taxon>Oomycota</taxon>
        <taxon>Peronosporomycetes</taxon>
        <taxon>Peronosporales</taxon>
        <taxon>Peronosporaceae</taxon>
        <taxon>Phytophthora</taxon>
    </lineage>
</organism>
<proteinExistence type="predicted"/>
<protein>
    <submittedName>
        <fullName evidence="2">Secreted RxLR effector peptide protein, putative</fullName>
    </submittedName>
</protein>
<feature type="chain" id="PRO_5003012857" evidence="1">
    <location>
        <begin position="21"/>
        <end position="101"/>
    </location>
</feature>
<evidence type="ECO:0000313" key="2">
    <source>
        <dbReference type="EMBL" id="EEY60731.1"/>
    </source>
</evidence>
<dbReference type="RefSeq" id="XP_002899677.1">
    <property type="nucleotide sequence ID" value="XM_002899631.1"/>
</dbReference>
<keyword evidence="1" id="KW-0732">Signal</keyword>
<dbReference type="VEuPathDB" id="FungiDB:PITG_22998"/>
<keyword evidence="3" id="KW-1185">Reference proteome</keyword>